<proteinExistence type="inferred from homology"/>
<dbReference type="PROSITE" id="PS51421">
    <property type="entry name" value="RAS"/>
    <property type="match status" value="1"/>
</dbReference>
<dbReference type="GO" id="GO:0005774">
    <property type="term" value="C:vacuolar membrane"/>
    <property type="evidence" value="ECO:0007669"/>
    <property type="project" value="TreeGrafter"/>
</dbReference>
<dbReference type="GO" id="GO:0015031">
    <property type="term" value="P:protein transport"/>
    <property type="evidence" value="ECO:0007669"/>
    <property type="project" value="UniProtKB-KW"/>
</dbReference>
<protein>
    <submittedName>
        <fullName evidence="8">Uncharacterized protein</fullName>
    </submittedName>
</protein>
<dbReference type="InterPro" id="IPR001806">
    <property type="entry name" value="Small_GTPase"/>
</dbReference>
<dbReference type="SMART" id="SM00176">
    <property type="entry name" value="RAN"/>
    <property type="match status" value="1"/>
</dbReference>
<dbReference type="Pfam" id="PF00071">
    <property type="entry name" value="Ras"/>
    <property type="match status" value="1"/>
</dbReference>
<dbReference type="PANTHER" id="PTHR47981">
    <property type="entry name" value="RAB FAMILY"/>
    <property type="match status" value="1"/>
</dbReference>
<dbReference type="PRINTS" id="PR00449">
    <property type="entry name" value="RASTRNSFRMNG"/>
</dbReference>
<comment type="similarity">
    <text evidence="1">Belongs to the small GTPase superfamily. Rab family.</text>
</comment>
<dbReference type="SMART" id="SM00173">
    <property type="entry name" value="RAS"/>
    <property type="match status" value="1"/>
</dbReference>
<organism evidence="8 9">
    <name type="scientific">Vanilla planifolia</name>
    <name type="common">Vanilla</name>
    <dbReference type="NCBI Taxonomy" id="51239"/>
    <lineage>
        <taxon>Eukaryota</taxon>
        <taxon>Viridiplantae</taxon>
        <taxon>Streptophyta</taxon>
        <taxon>Embryophyta</taxon>
        <taxon>Tracheophyta</taxon>
        <taxon>Spermatophyta</taxon>
        <taxon>Magnoliopsida</taxon>
        <taxon>Liliopsida</taxon>
        <taxon>Asparagales</taxon>
        <taxon>Orchidaceae</taxon>
        <taxon>Vanilloideae</taxon>
        <taxon>Vanilleae</taxon>
        <taxon>Vanilla</taxon>
    </lineage>
</organism>
<dbReference type="PANTHER" id="PTHR47981:SF2">
    <property type="entry name" value="RAS-RELATED PROTEIN RABG3B"/>
    <property type="match status" value="1"/>
</dbReference>
<evidence type="ECO:0000313" key="9">
    <source>
        <dbReference type="Proteomes" id="UP000636800"/>
    </source>
</evidence>
<dbReference type="GO" id="GO:0012505">
    <property type="term" value="C:endomembrane system"/>
    <property type="evidence" value="ECO:0007669"/>
    <property type="project" value="UniProtKB-SubCell"/>
</dbReference>
<dbReference type="GO" id="GO:0003924">
    <property type="term" value="F:GTPase activity"/>
    <property type="evidence" value="ECO:0007669"/>
    <property type="project" value="InterPro"/>
</dbReference>
<comment type="caution">
    <text evidence="8">The sequence shown here is derived from an EMBL/GenBank/DDBJ whole genome shotgun (WGS) entry which is preliminary data.</text>
</comment>
<dbReference type="SMART" id="SM00175">
    <property type="entry name" value="RAB"/>
    <property type="match status" value="1"/>
</dbReference>
<evidence type="ECO:0000256" key="3">
    <source>
        <dbReference type="ARBA" id="ARBA00022927"/>
    </source>
</evidence>
<keyword evidence="2" id="KW-0547">Nucleotide-binding</keyword>
<dbReference type="AlphaFoldDB" id="A0A835U9G4"/>
<evidence type="ECO:0000256" key="7">
    <source>
        <dbReference type="ARBA" id="ARBA00046278"/>
    </source>
</evidence>
<evidence type="ECO:0000256" key="6">
    <source>
        <dbReference type="ARBA" id="ARBA00023289"/>
    </source>
</evidence>
<dbReference type="InterPro" id="IPR005225">
    <property type="entry name" value="Small_GTP-bd"/>
</dbReference>
<reference evidence="8 9" key="1">
    <citation type="journal article" date="2020" name="Nat. Food">
        <title>A phased Vanilla planifolia genome enables genetic improvement of flavour and production.</title>
        <authorList>
            <person name="Hasing T."/>
            <person name="Tang H."/>
            <person name="Brym M."/>
            <person name="Khazi F."/>
            <person name="Huang T."/>
            <person name="Chambers A.H."/>
        </authorList>
    </citation>
    <scope>NUCLEOTIDE SEQUENCE [LARGE SCALE GENOMIC DNA]</scope>
    <source>
        <tissue evidence="8">Leaf</tissue>
    </source>
</reference>
<accession>A0A835U9G4</accession>
<comment type="subcellular location">
    <subcellularLocation>
        <location evidence="7">Endomembrane system</location>
        <topology evidence="7">Lipid-anchor</topology>
        <orientation evidence="7">Cytoplasmic side</orientation>
    </subcellularLocation>
</comment>
<dbReference type="SUPFAM" id="SSF52540">
    <property type="entry name" value="P-loop containing nucleoside triphosphate hydrolases"/>
    <property type="match status" value="1"/>
</dbReference>
<dbReference type="InterPro" id="IPR027417">
    <property type="entry name" value="P-loop_NTPase"/>
</dbReference>
<dbReference type="Gene3D" id="3.40.50.300">
    <property type="entry name" value="P-loop containing nucleotide triphosphate hydrolases"/>
    <property type="match status" value="1"/>
</dbReference>
<dbReference type="FunFam" id="3.40.50.300:FF:001447">
    <property type="entry name" value="Ras-related protein Rab-1B"/>
    <property type="match status" value="1"/>
</dbReference>
<dbReference type="PROSITE" id="PS51419">
    <property type="entry name" value="RAB"/>
    <property type="match status" value="1"/>
</dbReference>
<sequence>MVVECLPLVTEKDDLDLSPGWGTEVLHGVFPIHGGGRQRDGDGDTNGSRKERKDWRMVGLMVYEKGIRMRRERRLKGKTVKIVHSLTVIPFHLPSRLIRILFLKTISPTKATKRVLKNHHSPILRLLSGPVRVYVAASLPPAAMYWENPMQYLLPPPRAQIKVILLGDQGVGKTSLVKQYVDKSFSSEYTATVGADFVTKEIAHEETTLVTVQIWDTAGEERFNSLDTGYHRDVDGCVIVFDINKRKTFANIDKWYSQCLEQVETWDRTKLPFLLIGNKIDKDLGVYREARKKDFLLCLHISLRNGPTGQKLTLFLCRFPTNGRKTGVPLREVTLTSRHRQTMAVASAKLSNASSIWLLGIIPRRRTCHLLPMFFTSLHSFLTR</sequence>
<keyword evidence="9" id="KW-1185">Reference proteome</keyword>
<evidence type="ECO:0000256" key="4">
    <source>
        <dbReference type="ARBA" id="ARBA00023134"/>
    </source>
</evidence>
<keyword evidence="4" id="KW-0342">GTP-binding</keyword>
<dbReference type="OrthoDB" id="1600564at2759"/>
<dbReference type="Proteomes" id="UP000636800">
    <property type="component" value="Chromosome 13"/>
</dbReference>
<dbReference type="GO" id="GO:0005525">
    <property type="term" value="F:GTP binding"/>
    <property type="evidence" value="ECO:0007669"/>
    <property type="project" value="UniProtKB-KW"/>
</dbReference>
<keyword evidence="3" id="KW-0653">Protein transport</keyword>
<evidence type="ECO:0000256" key="2">
    <source>
        <dbReference type="ARBA" id="ARBA00022741"/>
    </source>
</evidence>
<keyword evidence="3" id="KW-0813">Transport</keyword>
<evidence type="ECO:0000313" key="8">
    <source>
        <dbReference type="EMBL" id="KAG0454644.1"/>
    </source>
</evidence>
<name>A0A835U9G4_VANPL</name>
<dbReference type="NCBIfam" id="TIGR00231">
    <property type="entry name" value="small_GTP"/>
    <property type="match status" value="1"/>
</dbReference>
<dbReference type="SMART" id="SM00174">
    <property type="entry name" value="RHO"/>
    <property type="match status" value="1"/>
</dbReference>
<dbReference type="EMBL" id="JADCNL010000013">
    <property type="protein sequence ID" value="KAG0454644.1"/>
    <property type="molecule type" value="Genomic_DNA"/>
</dbReference>
<gene>
    <name evidence="8" type="ORF">HPP92_023936</name>
</gene>
<evidence type="ECO:0000256" key="1">
    <source>
        <dbReference type="ARBA" id="ARBA00006270"/>
    </source>
</evidence>
<keyword evidence="6" id="KW-0636">Prenylation</keyword>
<keyword evidence="5" id="KW-0449">Lipoprotein</keyword>
<evidence type="ECO:0000256" key="5">
    <source>
        <dbReference type="ARBA" id="ARBA00023288"/>
    </source>
</evidence>